<dbReference type="Proteomes" id="UP000238326">
    <property type="component" value="Unassembled WGS sequence"/>
</dbReference>
<evidence type="ECO:0000256" key="1">
    <source>
        <dbReference type="SAM" id="SignalP"/>
    </source>
</evidence>
<dbReference type="PROSITE" id="PS51318">
    <property type="entry name" value="TAT"/>
    <property type="match status" value="1"/>
</dbReference>
<organism evidence="2 3">
    <name type="scientific">Malikia spinosa</name>
    <dbReference type="NCBI Taxonomy" id="86180"/>
    <lineage>
        <taxon>Bacteria</taxon>
        <taxon>Pseudomonadati</taxon>
        <taxon>Pseudomonadota</taxon>
        <taxon>Betaproteobacteria</taxon>
        <taxon>Burkholderiales</taxon>
        <taxon>Comamonadaceae</taxon>
        <taxon>Malikia</taxon>
    </lineage>
</organism>
<gene>
    <name evidence="2" type="ORF">C6P61_02820</name>
</gene>
<accession>A0A2S9KI12</accession>
<reference evidence="2 3" key="1">
    <citation type="submission" date="2018-03" db="EMBL/GenBank/DDBJ databases">
        <title>Comparative genomics illustrates the genes involved in a hyperalkaliphilic mechanisms of Serpentinomonas isolated from highly-alkaline calcium-rich serpentinized springs.</title>
        <authorList>
            <person name="Suzuki S."/>
            <person name="Ishii S."/>
            <person name="Walworth N."/>
            <person name="Bird L."/>
            <person name="Kuenen J.G."/>
            <person name="Nealson K.H."/>
        </authorList>
    </citation>
    <scope>NUCLEOTIDE SEQUENCE [LARGE SCALE GENOMIC DNA]</scope>
    <source>
        <strain evidence="2 3">83</strain>
    </source>
</reference>
<dbReference type="Pfam" id="PF04214">
    <property type="entry name" value="DUF411"/>
    <property type="match status" value="1"/>
</dbReference>
<dbReference type="AlphaFoldDB" id="A0A2S9KI12"/>
<dbReference type="InterPro" id="IPR006311">
    <property type="entry name" value="TAT_signal"/>
</dbReference>
<sequence>MESINRQRRLLLTGAAALGLAASGLVRAQAAQGIEVWKDPNCGCCQDWISHLEQNGFKAKVFETGNNAVRARLGMPQPLGSCHTALVQGYVIEGHVPAKDIQRLLKEKPKALGLAVPGMPIGSPGMDGPAYGGRRDRYEVLLVLKDGSTRVFQRHA</sequence>
<keyword evidence="1" id="KW-0732">Signal</keyword>
<dbReference type="InterPro" id="IPR007332">
    <property type="entry name" value="DUF411"/>
</dbReference>
<proteinExistence type="predicted"/>
<name>A0A2S9KI12_9BURK</name>
<evidence type="ECO:0000313" key="3">
    <source>
        <dbReference type="Proteomes" id="UP000238326"/>
    </source>
</evidence>
<dbReference type="EMBL" id="PVLR01000007">
    <property type="protein sequence ID" value="PRD70082.1"/>
    <property type="molecule type" value="Genomic_DNA"/>
</dbReference>
<comment type="caution">
    <text evidence="2">The sequence shown here is derived from an EMBL/GenBank/DDBJ whole genome shotgun (WGS) entry which is preliminary data.</text>
</comment>
<keyword evidence="3" id="KW-1185">Reference proteome</keyword>
<dbReference type="RefSeq" id="WP_105728411.1">
    <property type="nucleotide sequence ID" value="NZ_PVLR01000007.1"/>
</dbReference>
<dbReference type="OrthoDB" id="14727at2"/>
<protein>
    <submittedName>
        <fullName evidence="2">Metal-binding protein</fullName>
    </submittedName>
</protein>
<feature type="chain" id="PRO_5015717783" evidence="1">
    <location>
        <begin position="31"/>
        <end position="156"/>
    </location>
</feature>
<evidence type="ECO:0000313" key="2">
    <source>
        <dbReference type="EMBL" id="PRD70082.1"/>
    </source>
</evidence>
<feature type="signal peptide" evidence="1">
    <location>
        <begin position="1"/>
        <end position="30"/>
    </location>
</feature>